<dbReference type="RefSeq" id="WP_348260714.1">
    <property type="nucleotide sequence ID" value="NZ_CP121196.1"/>
</dbReference>
<evidence type="ECO:0000256" key="1">
    <source>
        <dbReference type="ARBA" id="ARBA00022598"/>
    </source>
</evidence>
<dbReference type="PROSITE" id="PS50975">
    <property type="entry name" value="ATP_GRASP"/>
    <property type="match status" value="1"/>
</dbReference>
<sequence>MPETVQRFLCISSYEKGQDFMRQCAEMGVKPTLLTVDKLRDAPWPHEILEDIAFMPDTFTVEDLIKTVCWMCRGRHFDRVIALDEFDLDATARIREHTRIPGMGVTSTAYYRDKLAMRTGASESGFLVPEFCRVLNYDELRAYMKVVHGPWLLKPRAEASALGIRKIYEPEQLWRTLDELGDLQTNYLLEQFVPGDIFHVDSVISEHKVVFSAVHQYGKPPMQVMHEGGVFTTRTVDRTSRESKELTELNARLAPDLGMARGVTHGEYIRAHKDGRFYFLEIAARVGGAFISDLVEAATGINLWREWARIEVSDVRGVPYVLPKTTEKYAGSVLCLAKTEEPDTSAFDAPEIVRRMKKHHHAGLIVCSENAGRVRELLDQYSSEFAQRFLAALPPPDKPTA</sequence>
<dbReference type="PANTHER" id="PTHR43585">
    <property type="entry name" value="FUMIPYRROLE BIOSYNTHESIS PROTEIN C"/>
    <property type="match status" value="1"/>
</dbReference>
<keyword evidence="3 4" id="KW-0067">ATP-binding</keyword>
<evidence type="ECO:0000256" key="2">
    <source>
        <dbReference type="ARBA" id="ARBA00022741"/>
    </source>
</evidence>
<feature type="domain" description="ATP-grasp" evidence="5">
    <location>
        <begin position="118"/>
        <end position="312"/>
    </location>
</feature>
<dbReference type="SUPFAM" id="SSF56059">
    <property type="entry name" value="Glutathione synthetase ATP-binding domain-like"/>
    <property type="match status" value="1"/>
</dbReference>
<dbReference type="InterPro" id="IPR013815">
    <property type="entry name" value="ATP_grasp_subdomain_1"/>
</dbReference>
<dbReference type="GO" id="GO:0046872">
    <property type="term" value="F:metal ion binding"/>
    <property type="evidence" value="ECO:0007669"/>
    <property type="project" value="InterPro"/>
</dbReference>
<protein>
    <submittedName>
        <fullName evidence="6">ATP-grasp domain-containing protein</fullName>
    </submittedName>
</protein>
<evidence type="ECO:0000259" key="5">
    <source>
        <dbReference type="PROSITE" id="PS50975"/>
    </source>
</evidence>
<dbReference type="GO" id="GO:0016874">
    <property type="term" value="F:ligase activity"/>
    <property type="evidence" value="ECO:0007669"/>
    <property type="project" value="UniProtKB-KW"/>
</dbReference>
<dbReference type="InterPro" id="IPR052032">
    <property type="entry name" value="ATP-dep_AA_Ligase"/>
</dbReference>
<keyword evidence="1" id="KW-0436">Ligase</keyword>
<evidence type="ECO:0000313" key="6">
    <source>
        <dbReference type="EMBL" id="XBH15481.1"/>
    </source>
</evidence>
<dbReference type="Gene3D" id="3.30.470.20">
    <property type="entry name" value="ATP-grasp fold, B domain"/>
    <property type="match status" value="1"/>
</dbReference>
<dbReference type="Gene3D" id="3.40.50.20">
    <property type="match status" value="1"/>
</dbReference>
<keyword evidence="2 4" id="KW-0547">Nucleotide-binding</keyword>
<evidence type="ECO:0000256" key="3">
    <source>
        <dbReference type="ARBA" id="ARBA00022840"/>
    </source>
</evidence>
<dbReference type="Pfam" id="PF13535">
    <property type="entry name" value="ATP-grasp_4"/>
    <property type="match status" value="1"/>
</dbReference>
<evidence type="ECO:0000256" key="4">
    <source>
        <dbReference type="PROSITE-ProRule" id="PRU00409"/>
    </source>
</evidence>
<dbReference type="AlphaFoldDB" id="A0AAU7DF91"/>
<reference evidence="6" key="1">
    <citation type="submission" date="2023-03" db="EMBL/GenBank/DDBJ databases">
        <title>Edaphobacter sp.</title>
        <authorList>
            <person name="Huber K.J."/>
            <person name="Papendorf J."/>
            <person name="Pilke C."/>
            <person name="Bunk B."/>
            <person name="Sproeer C."/>
            <person name="Pester M."/>
        </authorList>
    </citation>
    <scope>NUCLEOTIDE SEQUENCE</scope>
    <source>
        <strain evidence="6">DSM 110680</strain>
    </source>
</reference>
<gene>
    <name evidence="6" type="ORF">P8935_12970</name>
</gene>
<dbReference type="Gene3D" id="3.30.1490.20">
    <property type="entry name" value="ATP-grasp fold, A domain"/>
    <property type="match status" value="1"/>
</dbReference>
<accession>A0AAU7DF91</accession>
<dbReference type="InterPro" id="IPR011761">
    <property type="entry name" value="ATP-grasp"/>
</dbReference>
<dbReference type="EMBL" id="CP121196">
    <property type="protein sequence ID" value="XBH15481.1"/>
    <property type="molecule type" value="Genomic_DNA"/>
</dbReference>
<name>A0AAU7DF91_9BACT</name>
<dbReference type="GO" id="GO:0005524">
    <property type="term" value="F:ATP binding"/>
    <property type="evidence" value="ECO:0007669"/>
    <property type="project" value="UniProtKB-UniRule"/>
</dbReference>
<organism evidence="6">
    <name type="scientific">Telmatobacter sp. DSM 110680</name>
    <dbReference type="NCBI Taxonomy" id="3036704"/>
    <lineage>
        <taxon>Bacteria</taxon>
        <taxon>Pseudomonadati</taxon>
        <taxon>Acidobacteriota</taxon>
        <taxon>Terriglobia</taxon>
        <taxon>Terriglobales</taxon>
        <taxon>Acidobacteriaceae</taxon>
        <taxon>Telmatobacter</taxon>
    </lineage>
</organism>
<proteinExistence type="predicted"/>
<dbReference type="PANTHER" id="PTHR43585:SF2">
    <property type="entry name" value="ATP-GRASP ENZYME FSQD"/>
    <property type="match status" value="1"/>
</dbReference>